<dbReference type="SUPFAM" id="SSF52047">
    <property type="entry name" value="RNI-like"/>
    <property type="match status" value="1"/>
</dbReference>
<evidence type="ECO:0000256" key="1">
    <source>
        <dbReference type="SAM" id="MobiDB-lite"/>
    </source>
</evidence>
<feature type="compositionally biased region" description="Basic and acidic residues" evidence="1">
    <location>
        <begin position="270"/>
        <end position="279"/>
    </location>
</feature>
<accession>A0A1E5VJE4</accession>
<feature type="region of interest" description="Disordered" evidence="1">
    <location>
        <begin position="119"/>
        <end position="140"/>
    </location>
</feature>
<dbReference type="OrthoDB" id="681413at2759"/>
<dbReference type="Proteomes" id="UP000095767">
    <property type="component" value="Unassembled WGS sequence"/>
</dbReference>
<keyword evidence="4" id="KW-1185">Reference proteome</keyword>
<dbReference type="Gene3D" id="3.80.10.10">
    <property type="entry name" value="Ribonuclease Inhibitor"/>
    <property type="match status" value="1"/>
</dbReference>
<organism evidence="3 4">
    <name type="scientific">Dichanthelium oligosanthes</name>
    <dbReference type="NCBI Taxonomy" id="888268"/>
    <lineage>
        <taxon>Eukaryota</taxon>
        <taxon>Viridiplantae</taxon>
        <taxon>Streptophyta</taxon>
        <taxon>Embryophyta</taxon>
        <taxon>Tracheophyta</taxon>
        <taxon>Spermatophyta</taxon>
        <taxon>Magnoliopsida</taxon>
        <taxon>Liliopsida</taxon>
        <taxon>Poales</taxon>
        <taxon>Poaceae</taxon>
        <taxon>PACMAD clade</taxon>
        <taxon>Panicoideae</taxon>
        <taxon>Panicodae</taxon>
        <taxon>Paniceae</taxon>
        <taxon>Dichantheliinae</taxon>
        <taxon>Dichanthelium</taxon>
    </lineage>
</organism>
<reference evidence="3 4" key="1">
    <citation type="submission" date="2016-09" db="EMBL/GenBank/DDBJ databases">
        <title>The draft genome of Dichanthelium oligosanthes: A C3 panicoid grass species.</title>
        <authorList>
            <person name="Studer A.J."/>
            <person name="Schnable J.C."/>
            <person name="Brutnell T.P."/>
        </authorList>
    </citation>
    <scope>NUCLEOTIDE SEQUENCE [LARGE SCALE GENOMIC DNA]</scope>
    <source>
        <strain evidence="4">cv. Kellogg 1175</strain>
        <tissue evidence="3">Leaf</tissue>
    </source>
</reference>
<dbReference type="InterPro" id="IPR032675">
    <property type="entry name" value="LRR_dom_sf"/>
</dbReference>
<name>A0A1E5VJE4_9POAL</name>
<dbReference type="EMBL" id="LWDX02037648">
    <property type="protein sequence ID" value="OEL25251.1"/>
    <property type="molecule type" value="Genomic_DNA"/>
</dbReference>
<dbReference type="STRING" id="888268.A0A1E5VJE4"/>
<sequence length="279" mass="30773">MARPCVRDLTLGFPSRCGLFTLHSCLFSCRELTCLSLTGCRIPPAPAGLARFPNLKTLRLERVFVVAQEHAGREFAALIASSPVLEDVEIGFVQFDGDGPDVLSFPLSECRGFITTKDSDEEISPDKARPRRRQRLKSESVAQVEQLRGELQNLENEKEQVVEDRLRLNKEISVLYKELDKHNSYAKTALQLLSKGRNTTFSDLDQRTSRHAVARASSSDHPGTSRQGGTPADTAIDDSRADPPENRAVSDPGNAHLDSPDVAINCAADTHPKSQEDHD</sequence>
<feature type="compositionally biased region" description="Polar residues" evidence="1">
    <location>
        <begin position="216"/>
        <end position="228"/>
    </location>
</feature>
<feature type="domain" description="F-box/LRR-repeat protein 15/At3g58940/PEG3-like LRR" evidence="2">
    <location>
        <begin position="4"/>
        <end position="90"/>
    </location>
</feature>
<comment type="caution">
    <text evidence="3">The sequence shown here is derived from an EMBL/GenBank/DDBJ whole genome shotgun (WGS) entry which is preliminary data.</text>
</comment>
<feature type="region of interest" description="Disordered" evidence="1">
    <location>
        <begin position="201"/>
        <end position="279"/>
    </location>
</feature>
<proteinExistence type="predicted"/>
<evidence type="ECO:0000313" key="4">
    <source>
        <dbReference type="Proteomes" id="UP000095767"/>
    </source>
</evidence>
<dbReference type="AlphaFoldDB" id="A0A1E5VJE4"/>
<gene>
    <name evidence="3" type="ORF">BAE44_0013729</name>
</gene>
<evidence type="ECO:0000259" key="2">
    <source>
        <dbReference type="Pfam" id="PF24758"/>
    </source>
</evidence>
<protein>
    <recommendedName>
        <fullName evidence="2">F-box/LRR-repeat protein 15/At3g58940/PEG3-like LRR domain-containing protein</fullName>
    </recommendedName>
</protein>
<dbReference type="Pfam" id="PF24758">
    <property type="entry name" value="LRR_At5g56370"/>
    <property type="match status" value="1"/>
</dbReference>
<evidence type="ECO:0000313" key="3">
    <source>
        <dbReference type="EMBL" id="OEL25251.1"/>
    </source>
</evidence>
<dbReference type="InterPro" id="IPR055411">
    <property type="entry name" value="LRR_FXL15/At3g58940/PEG3-like"/>
</dbReference>